<comment type="caution">
    <text evidence="2">The sequence shown here is derived from an EMBL/GenBank/DDBJ whole genome shotgun (WGS) entry which is preliminary data.</text>
</comment>
<feature type="compositionally biased region" description="Basic residues" evidence="1">
    <location>
        <begin position="98"/>
        <end position="110"/>
    </location>
</feature>
<proteinExistence type="predicted"/>
<sequence length="110" mass="12282">MEIKFQKFVHLFATEPPVQCACIQAIQVIQAFAADQLQRRIAMELSVQATARATAGITATDPRADIEANARNMIIKTRATFAHPVQAGRGDEPEGRQCRARRAQRPLRIR</sequence>
<evidence type="ECO:0000313" key="2">
    <source>
        <dbReference type="EMBL" id="NMF91459.1"/>
    </source>
</evidence>
<name>A0ABX1MU00_9RHOO</name>
<gene>
    <name evidence="2" type="ORF">GPA26_23645</name>
</gene>
<dbReference type="EMBL" id="WTVR01000085">
    <property type="protein sequence ID" value="NMF91459.1"/>
    <property type="molecule type" value="Genomic_DNA"/>
</dbReference>
<protein>
    <submittedName>
        <fullName evidence="2">Uncharacterized protein</fullName>
    </submittedName>
</protein>
<organism evidence="2 3">
    <name type="scientific">Aromatoleum petrolei</name>
    <dbReference type="NCBI Taxonomy" id="76116"/>
    <lineage>
        <taxon>Bacteria</taxon>
        <taxon>Pseudomonadati</taxon>
        <taxon>Pseudomonadota</taxon>
        <taxon>Betaproteobacteria</taxon>
        <taxon>Rhodocyclales</taxon>
        <taxon>Rhodocyclaceae</taxon>
        <taxon>Aromatoleum</taxon>
    </lineage>
</organism>
<dbReference type="RefSeq" id="WP_169208773.1">
    <property type="nucleotide sequence ID" value="NZ_CP059560.1"/>
</dbReference>
<reference evidence="2 3" key="1">
    <citation type="submission" date="2019-12" db="EMBL/GenBank/DDBJ databases">
        <title>Comparative genomics gives insights into the taxonomy of the Azoarcus-Aromatoleum group and reveals separate origins of nif in the plant-associated Azoarcus and non-plant-associated Aromatoleum sub-groups.</title>
        <authorList>
            <person name="Lafos M."/>
            <person name="Maluk M."/>
            <person name="Batista M."/>
            <person name="Junghare M."/>
            <person name="Carmona M."/>
            <person name="Faoro H."/>
            <person name="Cruz L.M."/>
            <person name="Battistoni F."/>
            <person name="De Souza E."/>
            <person name="Pedrosa F."/>
            <person name="Chen W.-M."/>
            <person name="Poole P.S."/>
            <person name="Dixon R.A."/>
            <person name="James E.K."/>
        </authorList>
    </citation>
    <scope>NUCLEOTIDE SEQUENCE [LARGE SCALE GENOMIC DNA]</scope>
    <source>
        <strain evidence="2 3">ToN1</strain>
    </source>
</reference>
<dbReference type="Proteomes" id="UP000652074">
    <property type="component" value="Unassembled WGS sequence"/>
</dbReference>
<feature type="region of interest" description="Disordered" evidence="1">
    <location>
        <begin position="83"/>
        <end position="110"/>
    </location>
</feature>
<accession>A0ABX1MU00</accession>
<keyword evidence="3" id="KW-1185">Reference proteome</keyword>
<evidence type="ECO:0000313" key="3">
    <source>
        <dbReference type="Proteomes" id="UP000652074"/>
    </source>
</evidence>
<evidence type="ECO:0000256" key="1">
    <source>
        <dbReference type="SAM" id="MobiDB-lite"/>
    </source>
</evidence>